<gene>
    <name evidence="1" type="ORF">L484_023305</name>
</gene>
<accession>W9RN94</accession>
<evidence type="ECO:0000313" key="2">
    <source>
        <dbReference type="Proteomes" id="UP000030645"/>
    </source>
</evidence>
<proteinExistence type="predicted"/>
<reference evidence="2" key="1">
    <citation type="submission" date="2013-01" db="EMBL/GenBank/DDBJ databases">
        <title>Draft Genome Sequence of a Mulberry Tree, Morus notabilis C.K. Schneid.</title>
        <authorList>
            <person name="He N."/>
            <person name="Zhao S."/>
        </authorList>
    </citation>
    <scope>NUCLEOTIDE SEQUENCE</scope>
</reference>
<name>W9RN94_9ROSA</name>
<evidence type="ECO:0000313" key="1">
    <source>
        <dbReference type="EMBL" id="EXB99774.1"/>
    </source>
</evidence>
<keyword evidence="2" id="KW-1185">Reference proteome</keyword>
<protein>
    <submittedName>
        <fullName evidence="1">Uncharacterized protein</fullName>
    </submittedName>
</protein>
<organism evidence="1 2">
    <name type="scientific">Morus notabilis</name>
    <dbReference type="NCBI Taxonomy" id="981085"/>
    <lineage>
        <taxon>Eukaryota</taxon>
        <taxon>Viridiplantae</taxon>
        <taxon>Streptophyta</taxon>
        <taxon>Embryophyta</taxon>
        <taxon>Tracheophyta</taxon>
        <taxon>Spermatophyta</taxon>
        <taxon>Magnoliopsida</taxon>
        <taxon>eudicotyledons</taxon>
        <taxon>Gunneridae</taxon>
        <taxon>Pentapetalae</taxon>
        <taxon>rosids</taxon>
        <taxon>fabids</taxon>
        <taxon>Rosales</taxon>
        <taxon>Moraceae</taxon>
        <taxon>Moreae</taxon>
        <taxon>Morus</taxon>
    </lineage>
</organism>
<sequence>MARRARILISHLKKGGEINRDQRRCWIADLRRRQTCGLTEIGRRGWVGCVGSSSVHGRRVELAVVGFHREESFIGFSDKELDTRRNMNCSGLKSRVKLEFKGAVELEYARENGLVT</sequence>
<dbReference type="AlphaFoldDB" id="W9RN94"/>
<dbReference type="Proteomes" id="UP000030645">
    <property type="component" value="Unassembled WGS sequence"/>
</dbReference>
<dbReference type="EMBL" id="KE345304">
    <property type="protein sequence ID" value="EXB99774.1"/>
    <property type="molecule type" value="Genomic_DNA"/>
</dbReference>